<comment type="caution">
    <text evidence="2">The sequence shown here is derived from an EMBL/GenBank/DDBJ whole genome shotgun (WGS) entry which is preliminary data.</text>
</comment>
<keyword evidence="1" id="KW-0472">Membrane</keyword>
<dbReference type="Proteomes" id="UP000198900">
    <property type="component" value="Unassembled WGS sequence"/>
</dbReference>
<name>A0A7Z7BLH9_9BURK</name>
<evidence type="ECO:0000313" key="3">
    <source>
        <dbReference type="Proteomes" id="UP000198900"/>
    </source>
</evidence>
<sequence>MRLAVVAPAPTVAMSSACVSRLQSIQVSVATAVRPRYPFAPNPSLPVRRKAGGLLYEFAPRSDVVLPPVLIRRFRFCVNPMKILKLSFFVLLLAAGVVQGFAAPIDKEVAENRTEALTPEQSAAVEAAVQVIKRAPGALHPPAIRRDLEREELIKQLVACIGGGDAMRIEHSTADNLLAETQKHNPQIAPETWDAIRQTMNEDIYALFSTNLPSSLYFITIDRVNAAHLSNDDIKRLVSLYQREPLLSRFENSQTPDNAHGVDVLIMGNARIVTKIVNDALTINNAGVQISTPISSSDALPVRH</sequence>
<accession>A0A7Z7BLH9</accession>
<organism evidence="2 3">
    <name type="scientific">Paraburkholderia steynii</name>
    <dbReference type="NCBI Taxonomy" id="1245441"/>
    <lineage>
        <taxon>Bacteria</taxon>
        <taxon>Pseudomonadati</taxon>
        <taxon>Pseudomonadota</taxon>
        <taxon>Betaproteobacteria</taxon>
        <taxon>Burkholderiales</taxon>
        <taxon>Burkholderiaceae</taxon>
        <taxon>Paraburkholderia</taxon>
    </lineage>
</organism>
<dbReference type="PROSITE" id="PS51257">
    <property type="entry name" value="PROKAR_LIPOPROTEIN"/>
    <property type="match status" value="1"/>
</dbReference>
<feature type="transmembrane region" description="Helical" evidence="1">
    <location>
        <begin position="83"/>
        <end position="103"/>
    </location>
</feature>
<proteinExistence type="predicted"/>
<evidence type="ECO:0000313" key="2">
    <source>
        <dbReference type="EMBL" id="SDJ53027.1"/>
    </source>
</evidence>
<keyword evidence="3" id="KW-1185">Reference proteome</keyword>
<evidence type="ECO:0000256" key="1">
    <source>
        <dbReference type="SAM" id="Phobius"/>
    </source>
</evidence>
<keyword evidence="1" id="KW-0812">Transmembrane</keyword>
<gene>
    <name evidence="2" type="ORF">SAMN04487926_15917</name>
</gene>
<keyword evidence="1" id="KW-1133">Transmembrane helix</keyword>
<dbReference type="EMBL" id="FNDI01000059">
    <property type="protein sequence ID" value="SDJ53027.1"/>
    <property type="molecule type" value="Genomic_DNA"/>
</dbReference>
<protein>
    <submittedName>
        <fullName evidence="2">Uncharacterized protein</fullName>
    </submittedName>
</protein>
<dbReference type="AlphaFoldDB" id="A0A7Z7BLH9"/>
<reference evidence="2" key="1">
    <citation type="submission" date="2016-10" db="EMBL/GenBank/DDBJ databases">
        <authorList>
            <person name="Varghese N."/>
            <person name="Submissions S."/>
        </authorList>
    </citation>
    <scope>NUCLEOTIDE SEQUENCE [LARGE SCALE GENOMIC DNA]</scope>
    <source>
        <strain evidence="2">YR281</strain>
    </source>
</reference>